<evidence type="ECO:0000256" key="1">
    <source>
        <dbReference type="SAM" id="MobiDB-lite"/>
    </source>
</evidence>
<dbReference type="EMBL" id="JAPNKA010000001">
    <property type="protein sequence ID" value="MCY1082515.1"/>
    <property type="molecule type" value="Genomic_DNA"/>
</dbReference>
<protein>
    <submittedName>
        <fullName evidence="2">Uncharacterized protein</fullName>
    </submittedName>
</protein>
<keyword evidence="3" id="KW-1185">Reference proteome</keyword>
<comment type="caution">
    <text evidence="2">The sequence shown here is derived from an EMBL/GenBank/DDBJ whole genome shotgun (WGS) entry which is preliminary data.</text>
</comment>
<name>A0ABT4ALD9_9BACT</name>
<accession>A0ABT4ALD9</accession>
<organism evidence="2 3">
    <name type="scientific">Archangium lansingense</name>
    <dbReference type="NCBI Taxonomy" id="2995310"/>
    <lineage>
        <taxon>Bacteria</taxon>
        <taxon>Pseudomonadati</taxon>
        <taxon>Myxococcota</taxon>
        <taxon>Myxococcia</taxon>
        <taxon>Myxococcales</taxon>
        <taxon>Cystobacterineae</taxon>
        <taxon>Archangiaceae</taxon>
        <taxon>Archangium</taxon>
    </lineage>
</organism>
<dbReference type="RefSeq" id="WP_267541080.1">
    <property type="nucleotide sequence ID" value="NZ_JAPNKA010000001.1"/>
</dbReference>
<reference evidence="2 3" key="1">
    <citation type="submission" date="2022-11" db="EMBL/GenBank/DDBJ databases">
        <title>Minimal conservation of predation-associated metabolite biosynthetic gene clusters underscores biosynthetic potential of Myxococcota including descriptions for ten novel species: Archangium lansinium sp. nov., Myxococcus landrumus sp. nov., Nannocystis bai.</title>
        <authorList>
            <person name="Ahearne A."/>
            <person name="Stevens C."/>
            <person name="Phillips K."/>
        </authorList>
    </citation>
    <scope>NUCLEOTIDE SEQUENCE [LARGE SCALE GENOMIC DNA]</scope>
    <source>
        <strain evidence="2 3">MIWBW</strain>
    </source>
</reference>
<sequence>MARHQLIISRELSRKYPIRSEAGQSKVTSRVVVNWKGTWEPDDQPEMYLVVAPQDEIEIVLQPDEFGGAGLWFFKQEEQKTPLFRPTLEPGRLIKKLATSLQSLWDPQSEDEEDRVDIESGSRILEVNHMLAGDSGESRYSLRLSGLGQRPVPIGGQGQPGSLTASKP</sequence>
<gene>
    <name evidence="2" type="ORF">OV287_49520</name>
</gene>
<evidence type="ECO:0000313" key="3">
    <source>
        <dbReference type="Proteomes" id="UP001207654"/>
    </source>
</evidence>
<proteinExistence type="predicted"/>
<dbReference type="Proteomes" id="UP001207654">
    <property type="component" value="Unassembled WGS sequence"/>
</dbReference>
<feature type="region of interest" description="Disordered" evidence="1">
    <location>
        <begin position="146"/>
        <end position="168"/>
    </location>
</feature>
<evidence type="ECO:0000313" key="2">
    <source>
        <dbReference type="EMBL" id="MCY1082515.1"/>
    </source>
</evidence>